<feature type="domain" description="LysM" evidence="2">
    <location>
        <begin position="356"/>
        <end position="400"/>
    </location>
</feature>
<gene>
    <name evidence="3" type="ORF">THII_2648</name>
</gene>
<dbReference type="InterPro" id="IPR036779">
    <property type="entry name" value="LysM_dom_sf"/>
</dbReference>
<feature type="region of interest" description="Disordered" evidence="1">
    <location>
        <begin position="261"/>
        <end position="288"/>
    </location>
</feature>
<dbReference type="HOGENOM" id="CLU_579920_0_0_6"/>
<dbReference type="InterPro" id="IPR018392">
    <property type="entry name" value="LysM"/>
</dbReference>
<dbReference type="PANTHER" id="PTHR33734:SF22">
    <property type="entry name" value="MEMBRANE-BOUND LYTIC MUREIN TRANSGLYCOSYLASE D"/>
    <property type="match status" value="1"/>
</dbReference>
<feature type="domain" description="LysM" evidence="2">
    <location>
        <begin position="425"/>
        <end position="469"/>
    </location>
</feature>
<feature type="region of interest" description="Disordered" evidence="1">
    <location>
        <begin position="82"/>
        <end position="128"/>
    </location>
</feature>
<dbReference type="GO" id="GO:0016787">
    <property type="term" value="F:hydrolase activity"/>
    <property type="evidence" value="ECO:0007669"/>
    <property type="project" value="UniProtKB-KW"/>
</dbReference>
<dbReference type="Gene3D" id="3.10.350.10">
    <property type="entry name" value="LysM domain"/>
    <property type="match status" value="6"/>
</dbReference>
<organism evidence="3 4">
    <name type="scientific">Thioploca ingrica</name>
    <dbReference type="NCBI Taxonomy" id="40754"/>
    <lineage>
        <taxon>Bacteria</taxon>
        <taxon>Pseudomonadati</taxon>
        <taxon>Pseudomonadota</taxon>
        <taxon>Gammaproteobacteria</taxon>
        <taxon>Thiotrichales</taxon>
        <taxon>Thiotrichaceae</taxon>
        <taxon>Thioploca</taxon>
    </lineage>
</organism>
<keyword evidence="4" id="KW-1185">Reference proteome</keyword>
<dbReference type="Proteomes" id="UP000031623">
    <property type="component" value="Chromosome"/>
</dbReference>
<evidence type="ECO:0000313" key="4">
    <source>
        <dbReference type="Proteomes" id="UP000031623"/>
    </source>
</evidence>
<reference evidence="3" key="1">
    <citation type="journal article" date="2014" name="ISME J.">
        <title>Ecophysiology of Thioploca ingrica as revealed by the complete genome sequence supplemented with proteomic evidence.</title>
        <authorList>
            <person name="Kojima H."/>
            <person name="Ogura Y."/>
            <person name="Yamamoto N."/>
            <person name="Togashi T."/>
            <person name="Mori H."/>
            <person name="Watanabe T."/>
            <person name="Nemoto F."/>
            <person name="Kurokawa K."/>
            <person name="Hayashi T."/>
            <person name="Fukui M."/>
        </authorList>
    </citation>
    <scope>NUCLEOTIDE SEQUENCE [LARGE SCALE GENOMIC DNA]</scope>
</reference>
<name>A0A090ANI4_9GAMM</name>
<protein>
    <submittedName>
        <fullName evidence="3">Putative glycosyl hydrolase</fullName>
    </submittedName>
</protein>
<dbReference type="GO" id="GO:0008932">
    <property type="term" value="F:lytic endotransglycosylase activity"/>
    <property type="evidence" value="ECO:0007669"/>
    <property type="project" value="TreeGrafter"/>
</dbReference>
<proteinExistence type="predicted"/>
<sequence length="471" mass="51549">MLLNGCATNRYSTTPYYQQTDSYNKPQELSHIVQSGETLSIIGKIYGVDYKDIATWNQLAPPYTIYPGQSLRIYPSSSGSGTVSYDDSGIPVSTSPPSQGRQLGKSSTYKTGGYKKSTQAGKTTRSGGTYYTVKRGETLYSIAKRYGQDYRTVAKWNNLAPPYTLRAGQRLRVAATTTQTKQISQRYSPSSSPSLPTPSSSLPTSSPQSKVVSHVVQAGDTISSVAQQYGYGVEKIAYWNGLSPPYDLPVGRRLRVAPLPTRKASASRTTGSYSNSRKTSYSSATTTSPSYHQVAAGDTLYSIARTYSAGVADIAIWNNLQPPYTLSPGQTLQVAPSNSKNQTRPSLNSSVHHNTGYHTVVSSDTLYSIAKLYNYNASEIANWNRLRYPYHLQVGQSLRVYPPSGVLDRVHYKVPLNTSSTSKQASHTVGQGETLYSISRRYGYHVNQLAAWNGLVPPYSLVVGQRLRISP</sequence>
<feature type="compositionally biased region" description="Low complexity" evidence="1">
    <location>
        <begin position="272"/>
        <end position="288"/>
    </location>
</feature>
<evidence type="ECO:0000313" key="3">
    <source>
        <dbReference type="EMBL" id="BAP56945.1"/>
    </source>
</evidence>
<feature type="compositionally biased region" description="Low complexity" evidence="1">
    <location>
        <begin position="188"/>
        <end position="207"/>
    </location>
</feature>
<feature type="domain" description="LysM" evidence="2">
    <location>
        <begin position="129"/>
        <end position="173"/>
    </location>
</feature>
<dbReference type="CDD" id="cd00118">
    <property type="entry name" value="LysM"/>
    <property type="match status" value="6"/>
</dbReference>
<accession>A0A090ANI4</accession>
<evidence type="ECO:0000256" key="1">
    <source>
        <dbReference type="SAM" id="MobiDB-lite"/>
    </source>
</evidence>
<dbReference type="PANTHER" id="PTHR33734">
    <property type="entry name" value="LYSM DOMAIN-CONTAINING GPI-ANCHORED PROTEIN 2"/>
    <property type="match status" value="1"/>
</dbReference>
<dbReference type="PROSITE" id="PS51782">
    <property type="entry name" value="LYSM"/>
    <property type="match status" value="6"/>
</dbReference>
<feature type="compositionally biased region" description="Polar residues" evidence="1">
    <location>
        <begin position="175"/>
        <end position="187"/>
    </location>
</feature>
<dbReference type="SUPFAM" id="SSF54106">
    <property type="entry name" value="LysM domain"/>
    <property type="match status" value="6"/>
</dbReference>
<keyword evidence="3" id="KW-0378">Hydrolase</keyword>
<feature type="region of interest" description="Disordered" evidence="1">
    <location>
        <begin position="175"/>
        <end position="208"/>
    </location>
</feature>
<dbReference type="Pfam" id="PF01476">
    <property type="entry name" value="LysM"/>
    <property type="match status" value="6"/>
</dbReference>
<feature type="domain" description="LysM" evidence="2">
    <location>
        <begin position="29"/>
        <end position="73"/>
    </location>
</feature>
<dbReference type="AlphaFoldDB" id="A0A090ANI4"/>
<feature type="domain" description="LysM" evidence="2">
    <location>
        <begin position="290"/>
        <end position="334"/>
    </location>
</feature>
<dbReference type="EMBL" id="AP014633">
    <property type="protein sequence ID" value="BAP56945.1"/>
    <property type="molecule type" value="Genomic_DNA"/>
</dbReference>
<dbReference type="SMART" id="SM00257">
    <property type="entry name" value="LysM"/>
    <property type="match status" value="6"/>
</dbReference>
<evidence type="ECO:0000259" key="2">
    <source>
        <dbReference type="PROSITE" id="PS51782"/>
    </source>
</evidence>
<feature type="region of interest" description="Disordered" evidence="1">
    <location>
        <begin position="329"/>
        <end position="354"/>
    </location>
</feature>
<dbReference type="STRING" id="40754.THII_2648"/>
<feature type="domain" description="LysM" evidence="2">
    <location>
        <begin position="212"/>
        <end position="256"/>
    </location>
</feature>
<dbReference type="KEGG" id="tig:THII_2648"/>